<reference evidence="3" key="1">
    <citation type="journal article" date="2014" name="Int. J. Syst. Evol. Microbiol.">
        <title>Complete genome sequence of Corynebacterium casei LMG S-19264T (=DSM 44701T), isolated from a smear-ripened cheese.</title>
        <authorList>
            <consortium name="US DOE Joint Genome Institute (JGI-PGF)"/>
            <person name="Walter F."/>
            <person name="Albersmeier A."/>
            <person name="Kalinowski J."/>
            <person name="Ruckert C."/>
        </authorList>
    </citation>
    <scope>NUCLEOTIDE SEQUENCE</scope>
    <source>
        <strain evidence="3">JCM 4386</strain>
    </source>
</reference>
<dbReference type="GO" id="GO:0016765">
    <property type="term" value="F:transferase activity, transferring alkyl or aryl (other than methyl) groups"/>
    <property type="evidence" value="ECO:0007669"/>
    <property type="project" value="InterPro"/>
</dbReference>
<accession>A0A918G3M0</accession>
<feature type="region of interest" description="Disordered" evidence="2">
    <location>
        <begin position="344"/>
        <end position="373"/>
    </location>
</feature>
<proteinExistence type="predicted"/>
<name>A0A918G3M0_9ACTN</name>
<dbReference type="SFLD" id="SFLDS00036">
    <property type="entry name" value="Aromatic_Prenyltransferase"/>
    <property type="match status" value="1"/>
</dbReference>
<evidence type="ECO:0008006" key="5">
    <source>
        <dbReference type="Google" id="ProtNLM"/>
    </source>
</evidence>
<dbReference type="InterPro" id="IPR033964">
    <property type="entry name" value="ABBA"/>
</dbReference>
<keyword evidence="1" id="KW-0808">Transferase</keyword>
<evidence type="ECO:0000256" key="2">
    <source>
        <dbReference type="SAM" id="MobiDB-lite"/>
    </source>
</evidence>
<dbReference type="InterPro" id="IPR017795">
    <property type="entry name" value="ABBA_NscD-like"/>
</dbReference>
<dbReference type="EMBL" id="BMTL01000033">
    <property type="protein sequence ID" value="GGS16767.1"/>
    <property type="molecule type" value="Genomic_DNA"/>
</dbReference>
<gene>
    <name evidence="3" type="ORF">GCM10010269_64870</name>
</gene>
<organism evidence="3 4">
    <name type="scientific">Streptomyces humidus</name>
    <dbReference type="NCBI Taxonomy" id="52259"/>
    <lineage>
        <taxon>Bacteria</taxon>
        <taxon>Bacillati</taxon>
        <taxon>Actinomycetota</taxon>
        <taxon>Actinomycetes</taxon>
        <taxon>Kitasatosporales</taxon>
        <taxon>Streptomycetaceae</taxon>
        <taxon>Streptomyces</taxon>
    </lineage>
</organism>
<evidence type="ECO:0000256" key="1">
    <source>
        <dbReference type="ARBA" id="ARBA00022679"/>
    </source>
</evidence>
<dbReference type="AlphaFoldDB" id="A0A918G3M0"/>
<protein>
    <recommendedName>
        <fullName evidence="5">Prenyltransferase</fullName>
    </recommendedName>
</protein>
<dbReference type="Pfam" id="PF11991">
    <property type="entry name" value="Trp_DMAT"/>
    <property type="match status" value="1"/>
</dbReference>
<evidence type="ECO:0000313" key="3">
    <source>
        <dbReference type="EMBL" id="GGS16767.1"/>
    </source>
</evidence>
<sequence length="373" mass="40283">MTEESATVRDACATLLEKTARTLGLGGGGTEFVATFRAMTGHWGAARPSDLPLSDVSPDGSPVEYAVDLGGDTPALQFAMEPLTAGVPARDPGAARALMPLLAGRHGAGTARWSAVADLLLPDDADGPHVSMYGAEVRPGAPVRFKVWFYLDVTGPDGVFDLLYTALDRMGARHLWSAVQAHVQRPGYDVPFLLSLDLADGPEARVKVYFRHFGADAEEVAAVLKSYPGFEPGEVRALCATMTDGRRHFTVQPPVTCLSLFDAQTLERPPATLYIPLWTYAEHDGQVRGRIRRVLAAHPRALSRYDAVLAGIAHRDLDEGTGVHNYLSWQPGRSRPRVKVYLSPEMHDVNPPPLGAGQQDHPGGRPTARGRTE</sequence>
<dbReference type="Proteomes" id="UP000606194">
    <property type="component" value="Unassembled WGS sequence"/>
</dbReference>
<reference evidence="3" key="2">
    <citation type="submission" date="2020-09" db="EMBL/GenBank/DDBJ databases">
        <authorList>
            <person name="Sun Q."/>
            <person name="Ohkuma M."/>
        </authorList>
    </citation>
    <scope>NUCLEOTIDE SEQUENCE</scope>
    <source>
        <strain evidence="3">JCM 4386</strain>
    </source>
</reference>
<dbReference type="GO" id="GO:0009820">
    <property type="term" value="P:alkaloid metabolic process"/>
    <property type="evidence" value="ECO:0007669"/>
    <property type="project" value="InterPro"/>
</dbReference>
<keyword evidence="4" id="KW-1185">Reference proteome</keyword>
<comment type="caution">
    <text evidence="3">The sequence shown here is derived from an EMBL/GenBank/DDBJ whole genome shotgun (WGS) entry which is preliminary data.</text>
</comment>
<evidence type="ECO:0000313" key="4">
    <source>
        <dbReference type="Proteomes" id="UP000606194"/>
    </source>
</evidence>